<protein>
    <submittedName>
        <fullName evidence="2">SGNH/GDSL hydrolase family protein</fullName>
    </submittedName>
</protein>
<comment type="caution">
    <text evidence="2">The sequence shown here is derived from an EMBL/GenBank/DDBJ whole genome shotgun (WGS) entry which is preliminary data.</text>
</comment>
<evidence type="ECO:0000313" key="2">
    <source>
        <dbReference type="EMBL" id="NID15370.1"/>
    </source>
</evidence>
<dbReference type="RefSeq" id="WP_166699119.1">
    <property type="nucleotide sequence ID" value="NZ_JAAQTL010000001.1"/>
</dbReference>
<keyword evidence="3" id="KW-1185">Reference proteome</keyword>
<gene>
    <name evidence="2" type="ORF">HBF32_07830</name>
</gene>
<feature type="domain" description="SGNH hydrolase-type esterase" evidence="1">
    <location>
        <begin position="38"/>
        <end position="217"/>
    </location>
</feature>
<evidence type="ECO:0000313" key="3">
    <source>
        <dbReference type="Proteomes" id="UP000518878"/>
    </source>
</evidence>
<evidence type="ECO:0000259" key="1">
    <source>
        <dbReference type="Pfam" id="PF13472"/>
    </source>
</evidence>
<dbReference type="Proteomes" id="UP000518878">
    <property type="component" value="Unassembled WGS sequence"/>
</dbReference>
<sequence length="248" mass="27049">MTLGAIMKLGLRIALAAGMFALAISGDVLADHNVRIGFYGDSTVYGSTLVDGEYPQSPSNEPEILQALLQARYRGNESSNVYVENHGVPGSVCSDFLWGQNKVKSDWKTEMATSPVDIVIMGTGINDAGRLSYNDLIFCYQHLSAIANQAGKIFIVETPNPVDYAWNSDLWSVVHVETYAASSTGALLIDQWNYIMASVPNWSSMLSDKIHPNDSLYSLKAAHTFKVIAPAVDVAMQKKQTGLKTRIP</sequence>
<dbReference type="InterPro" id="IPR013830">
    <property type="entry name" value="SGNH_hydro"/>
</dbReference>
<name>A0A7X5QTX7_9GAMM</name>
<reference evidence="2 3" key="1">
    <citation type="journal article" date="2006" name="Int. J. Syst. Evol. Microbiol.">
        <title>Dyella yeojuensis sp. nov., isolated from greenhouse soil in Korea.</title>
        <authorList>
            <person name="Kim B.Y."/>
            <person name="Weon H.Y."/>
            <person name="Lee K.H."/>
            <person name="Seok S.J."/>
            <person name="Kwon S.W."/>
            <person name="Go S.J."/>
            <person name="Stackebrandt E."/>
        </authorList>
    </citation>
    <scope>NUCLEOTIDE SEQUENCE [LARGE SCALE GENOMIC DNA]</scope>
    <source>
        <strain evidence="2 3">DSM 17673</strain>
    </source>
</reference>
<dbReference type="Gene3D" id="3.40.50.1110">
    <property type="entry name" value="SGNH hydrolase"/>
    <property type="match status" value="1"/>
</dbReference>
<organism evidence="2 3">
    <name type="scientific">Luteibacter yeojuensis</name>
    <dbReference type="NCBI Taxonomy" id="345309"/>
    <lineage>
        <taxon>Bacteria</taxon>
        <taxon>Pseudomonadati</taxon>
        <taxon>Pseudomonadota</taxon>
        <taxon>Gammaproteobacteria</taxon>
        <taxon>Lysobacterales</taxon>
        <taxon>Rhodanobacteraceae</taxon>
        <taxon>Luteibacter</taxon>
    </lineage>
</organism>
<dbReference type="Pfam" id="PF13472">
    <property type="entry name" value="Lipase_GDSL_2"/>
    <property type="match status" value="1"/>
</dbReference>
<accession>A0A7X5QTX7</accession>
<dbReference type="EMBL" id="JAAQTL010000001">
    <property type="protein sequence ID" value="NID15370.1"/>
    <property type="molecule type" value="Genomic_DNA"/>
</dbReference>
<dbReference type="AlphaFoldDB" id="A0A7X5QTX7"/>
<proteinExistence type="predicted"/>
<dbReference type="InterPro" id="IPR036514">
    <property type="entry name" value="SGNH_hydro_sf"/>
</dbReference>
<keyword evidence="2" id="KW-0378">Hydrolase</keyword>
<dbReference type="CDD" id="cd00229">
    <property type="entry name" value="SGNH_hydrolase"/>
    <property type="match status" value="1"/>
</dbReference>
<dbReference type="SUPFAM" id="SSF52266">
    <property type="entry name" value="SGNH hydrolase"/>
    <property type="match status" value="1"/>
</dbReference>
<dbReference type="GO" id="GO:0016788">
    <property type="term" value="F:hydrolase activity, acting on ester bonds"/>
    <property type="evidence" value="ECO:0007669"/>
    <property type="project" value="UniProtKB-ARBA"/>
</dbReference>